<dbReference type="Pfam" id="PF12844">
    <property type="entry name" value="HTH_19"/>
    <property type="match status" value="1"/>
</dbReference>
<name>A0ABW0QWH3_9BACL</name>
<accession>A0ABW0QWH3</accession>
<dbReference type="PROSITE" id="PS50943">
    <property type="entry name" value="HTH_CROC1"/>
    <property type="match status" value="1"/>
</dbReference>
<keyword evidence="1" id="KW-0238">DNA-binding</keyword>
<evidence type="ECO:0000313" key="4">
    <source>
        <dbReference type="Proteomes" id="UP001596108"/>
    </source>
</evidence>
<evidence type="ECO:0000313" key="3">
    <source>
        <dbReference type="EMBL" id="MFC5528442.1"/>
    </source>
</evidence>
<dbReference type="RefSeq" id="WP_378110279.1">
    <property type="nucleotide sequence ID" value="NZ_JBHSNC010000010.1"/>
</dbReference>
<dbReference type="Gene3D" id="1.10.260.40">
    <property type="entry name" value="lambda repressor-like DNA-binding domains"/>
    <property type="match status" value="1"/>
</dbReference>
<organism evidence="3 4">
    <name type="scientific">Cohnella yongneupensis</name>
    <dbReference type="NCBI Taxonomy" id="425006"/>
    <lineage>
        <taxon>Bacteria</taxon>
        <taxon>Bacillati</taxon>
        <taxon>Bacillota</taxon>
        <taxon>Bacilli</taxon>
        <taxon>Bacillales</taxon>
        <taxon>Paenibacillaceae</taxon>
        <taxon>Cohnella</taxon>
    </lineage>
</organism>
<sequence>MMIELHEEDDKEFGRRLMALRRKTGLTQWQFAHLLGITRSSYSHYETGRRSPDRRMILRIANRFKVSLDTLLKGVEVS</sequence>
<dbReference type="CDD" id="cd00093">
    <property type="entry name" value="HTH_XRE"/>
    <property type="match status" value="1"/>
</dbReference>
<dbReference type="SMART" id="SM00530">
    <property type="entry name" value="HTH_XRE"/>
    <property type="match status" value="1"/>
</dbReference>
<dbReference type="PANTHER" id="PTHR46558">
    <property type="entry name" value="TRACRIPTIONAL REGULATORY PROTEIN-RELATED-RELATED"/>
    <property type="match status" value="1"/>
</dbReference>
<gene>
    <name evidence="3" type="ORF">ACFPQ4_03120</name>
</gene>
<reference evidence="4" key="1">
    <citation type="journal article" date="2019" name="Int. J. Syst. Evol. Microbiol.">
        <title>The Global Catalogue of Microorganisms (GCM) 10K type strain sequencing project: providing services to taxonomists for standard genome sequencing and annotation.</title>
        <authorList>
            <consortium name="The Broad Institute Genomics Platform"/>
            <consortium name="The Broad Institute Genome Sequencing Center for Infectious Disease"/>
            <person name="Wu L."/>
            <person name="Ma J."/>
        </authorList>
    </citation>
    <scope>NUCLEOTIDE SEQUENCE [LARGE SCALE GENOMIC DNA]</scope>
    <source>
        <strain evidence="4">CGMCC 1.18578</strain>
    </source>
</reference>
<feature type="domain" description="HTH cro/C1-type" evidence="2">
    <location>
        <begin position="17"/>
        <end position="71"/>
    </location>
</feature>
<evidence type="ECO:0000259" key="2">
    <source>
        <dbReference type="PROSITE" id="PS50943"/>
    </source>
</evidence>
<dbReference type="EMBL" id="JBHSNC010000010">
    <property type="protein sequence ID" value="MFC5528442.1"/>
    <property type="molecule type" value="Genomic_DNA"/>
</dbReference>
<protein>
    <submittedName>
        <fullName evidence="3">Helix-turn-helix domain-containing protein</fullName>
    </submittedName>
</protein>
<comment type="caution">
    <text evidence="3">The sequence shown here is derived from an EMBL/GenBank/DDBJ whole genome shotgun (WGS) entry which is preliminary data.</text>
</comment>
<dbReference type="InterPro" id="IPR001387">
    <property type="entry name" value="Cro/C1-type_HTH"/>
</dbReference>
<dbReference type="InterPro" id="IPR010982">
    <property type="entry name" value="Lambda_DNA-bd_dom_sf"/>
</dbReference>
<dbReference type="PANTHER" id="PTHR46558:SF14">
    <property type="entry name" value="HTH-TYPE TRANSCRIPTIONAL REGULATOR ANSR"/>
    <property type="match status" value="1"/>
</dbReference>
<dbReference type="Proteomes" id="UP001596108">
    <property type="component" value="Unassembled WGS sequence"/>
</dbReference>
<dbReference type="SUPFAM" id="SSF47413">
    <property type="entry name" value="lambda repressor-like DNA-binding domains"/>
    <property type="match status" value="1"/>
</dbReference>
<evidence type="ECO:0000256" key="1">
    <source>
        <dbReference type="ARBA" id="ARBA00023125"/>
    </source>
</evidence>
<proteinExistence type="predicted"/>
<keyword evidence="4" id="KW-1185">Reference proteome</keyword>